<organism evidence="1 2">
    <name type="scientific">Manduca sexta</name>
    <name type="common">Tobacco hawkmoth</name>
    <name type="synonym">Tobacco hornworm</name>
    <dbReference type="NCBI Taxonomy" id="7130"/>
    <lineage>
        <taxon>Eukaryota</taxon>
        <taxon>Metazoa</taxon>
        <taxon>Ecdysozoa</taxon>
        <taxon>Arthropoda</taxon>
        <taxon>Hexapoda</taxon>
        <taxon>Insecta</taxon>
        <taxon>Pterygota</taxon>
        <taxon>Neoptera</taxon>
        <taxon>Endopterygota</taxon>
        <taxon>Lepidoptera</taxon>
        <taxon>Glossata</taxon>
        <taxon>Ditrysia</taxon>
        <taxon>Bombycoidea</taxon>
        <taxon>Sphingidae</taxon>
        <taxon>Sphinginae</taxon>
        <taxon>Sphingini</taxon>
        <taxon>Manduca</taxon>
    </lineage>
</organism>
<evidence type="ECO:0000313" key="1">
    <source>
        <dbReference type="EMBL" id="KAG6456483.1"/>
    </source>
</evidence>
<keyword evidence="2" id="KW-1185">Reference proteome</keyword>
<dbReference type="Proteomes" id="UP000791440">
    <property type="component" value="Unassembled WGS sequence"/>
</dbReference>
<proteinExistence type="predicted"/>
<evidence type="ECO:0000313" key="2">
    <source>
        <dbReference type="Proteomes" id="UP000791440"/>
    </source>
</evidence>
<reference evidence="1" key="1">
    <citation type="journal article" date="2016" name="Insect Biochem. Mol. Biol.">
        <title>Multifaceted biological insights from a draft genome sequence of the tobacco hornworm moth, Manduca sexta.</title>
        <authorList>
            <person name="Kanost M.R."/>
            <person name="Arrese E.L."/>
            <person name="Cao X."/>
            <person name="Chen Y.R."/>
            <person name="Chellapilla S."/>
            <person name="Goldsmith M.R."/>
            <person name="Grosse-Wilde E."/>
            <person name="Heckel D.G."/>
            <person name="Herndon N."/>
            <person name="Jiang H."/>
            <person name="Papanicolaou A."/>
            <person name="Qu J."/>
            <person name="Soulages J.L."/>
            <person name="Vogel H."/>
            <person name="Walters J."/>
            <person name="Waterhouse R.M."/>
            <person name="Ahn S.J."/>
            <person name="Almeida F.C."/>
            <person name="An C."/>
            <person name="Aqrawi P."/>
            <person name="Bretschneider A."/>
            <person name="Bryant W.B."/>
            <person name="Bucks S."/>
            <person name="Chao H."/>
            <person name="Chevignon G."/>
            <person name="Christen J.M."/>
            <person name="Clarke D.F."/>
            <person name="Dittmer N.T."/>
            <person name="Ferguson L.C.F."/>
            <person name="Garavelou S."/>
            <person name="Gordon K.H.J."/>
            <person name="Gunaratna R.T."/>
            <person name="Han Y."/>
            <person name="Hauser F."/>
            <person name="He Y."/>
            <person name="Heidel-Fischer H."/>
            <person name="Hirsh A."/>
            <person name="Hu Y."/>
            <person name="Jiang H."/>
            <person name="Kalra D."/>
            <person name="Klinner C."/>
            <person name="Konig C."/>
            <person name="Kovar C."/>
            <person name="Kroll A.R."/>
            <person name="Kuwar S.S."/>
            <person name="Lee S.L."/>
            <person name="Lehman R."/>
            <person name="Li K."/>
            <person name="Li Z."/>
            <person name="Liang H."/>
            <person name="Lovelace S."/>
            <person name="Lu Z."/>
            <person name="Mansfield J.H."/>
            <person name="McCulloch K.J."/>
            <person name="Mathew T."/>
            <person name="Morton B."/>
            <person name="Muzny D.M."/>
            <person name="Neunemann D."/>
            <person name="Ongeri F."/>
            <person name="Pauchet Y."/>
            <person name="Pu L.L."/>
            <person name="Pyrousis I."/>
            <person name="Rao X.J."/>
            <person name="Redding A."/>
            <person name="Roesel C."/>
            <person name="Sanchez-Gracia A."/>
            <person name="Schaack S."/>
            <person name="Shukla A."/>
            <person name="Tetreau G."/>
            <person name="Wang Y."/>
            <person name="Xiong G.H."/>
            <person name="Traut W."/>
            <person name="Walsh T.K."/>
            <person name="Worley K.C."/>
            <person name="Wu D."/>
            <person name="Wu W."/>
            <person name="Wu Y.Q."/>
            <person name="Zhang X."/>
            <person name="Zou Z."/>
            <person name="Zucker H."/>
            <person name="Briscoe A.D."/>
            <person name="Burmester T."/>
            <person name="Clem R.J."/>
            <person name="Feyereisen R."/>
            <person name="Grimmelikhuijzen C.J.P."/>
            <person name="Hamodrakas S.J."/>
            <person name="Hansson B.S."/>
            <person name="Huguet E."/>
            <person name="Jermiin L.S."/>
            <person name="Lan Q."/>
            <person name="Lehman H.K."/>
            <person name="Lorenzen M."/>
            <person name="Merzendorfer H."/>
            <person name="Michalopoulos I."/>
            <person name="Morton D.B."/>
            <person name="Muthukrishnan S."/>
            <person name="Oakeshott J.G."/>
            <person name="Palmer W."/>
            <person name="Park Y."/>
            <person name="Passarelli A.L."/>
            <person name="Rozas J."/>
            <person name="Schwartz L.M."/>
            <person name="Smith W."/>
            <person name="Southgate A."/>
            <person name="Vilcinskas A."/>
            <person name="Vogt R."/>
            <person name="Wang P."/>
            <person name="Werren J."/>
            <person name="Yu X.Q."/>
            <person name="Zhou J.J."/>
            <person name="Brown S.J."/>
            <person name="Scherer S.E."/>
            <person name="Richards S."/>
            <person name="Blissard G.W."/>
        </authorList>
    </citation>
    <scope>NUCLEOTIDE SEQUENCE</scope>
</reference>
<accession>A0A922CSS1</accession>
<name>A0A922CSS1_MANSE</name>
<dbReference type="AlphaFoldDB" id="A0A922CSS1"/>
<gene>
    <name evidence="1" type="ORF">O3G_MSEX009757</name>
</gene>
<comment type="caution">
    <text evidence="1">The sequence shown here is derived from an EMBL/GenBank/DDBJ whole genome shotgun (WGS) entry which is preliminary data.</text>
</comment>
<reference evidence="1" key="2">
    <citation type="submission" date="2020-12" db="EMBL/GenBank/DDBJ databases">
        <authorList>
            <person name="Kanost M."/>
        </authorList>
    </citation>
    <scope>NUCLEOTIDE SEQUENCE</scope>
</reference>
<sequence length="40" mass="5153">MFRFIRDTYKRRSPTTRRYCTYFHNSNIFLAIYVLRREFI</sequence>
<dbReference type="EMBL" id="JH668513">
    <property type="protein sequence ID" value="KAG6456483.1"/>
    <property type="molecule type" value="Genomic_DNA"/>
</dbReference>
<protein>
    <submittedName>
        <fullName evidence="1">Uncharacterized protein</fullName>
    </submittedName>
</protein>